<feature type="domain" description="Peptidase C-terminal archaeal/bacterial" evidence="7">
    <location>
        <begin position="152"/>
        <end position="224"/>
    </location>
</feature>
<dbReference type="Gene3D" id="2.60.120.380">
    <property type="match status" value="1"/>
</dbReference>
<keyword evidence="4" id="KW-0720">Serine protease</keyword>
<keyword evidence="2" id="KW-0645">Protease</keyword>
<feature type="domain" description="Peptidase S8/S53" evidence="6">
    <location>
        <begin position="22"/>
        <end position="113"/>
    </location>
</feature>
<dbReference type="PANTHER" id="PTHR43806:SF11">
    <property type="entry name" value="CEREVISIN-RELATED"/>
    <property type="match status" value="1"/>
</dbReference>
<comment type="similarity">
    <text evidence="1">Belongs to the peptidase S8 family.</text>
</comment>
<dbReference type="Gene3D" id="2.60.40.3440">
    <property type="match status" value="1"/>
</dbReference>
<dbReference type="Pfam" id="PF04151">
    <property type="entry name" value="PPC"/>
    <property type="match status" value="1"/>
</dbReference>
<dbReference type="InterPro" id="IPR023828">
    <property type="entry name" value="Peptidase_S8_Ser-AS"/>
</dbReference>
<dbReference type="Pfam" id="PF00082">
    <property type="entry name" value="Peptidase_S8"/>
    <property type="match status" value="1"/>
</dbReference>
<protein>
    <recommendedName>
        <fullName evidence="9">Peptidase S8/S53 domain-containing protein</fullName>
    </recommendedName>
</protein>
<gene>
    <name evidence="8" type="ORF">LCGC14_2887830</name>
</gene>
<dbReference type="PROSITE" id="PS00138">
    <property type="entry name" value="SUBTILASE_SER"/>
    <property type="match status" value="1"/>
</dbReference>
<accession>A0A0F8XY56</accession>
<dbReference type="PROSITE" id="PS51892">
    <property type="entry name" value="SUBTILASE"/>
    <property type="match status" value="1"/>
</dbReference>
<feature type="compositionally biased region" description="Polar residues" evidence="5">
    <location>
        <begin position="268"/>
        <end position="277"/>
    </location>
</feature>
<dbReference type="Gene3D" id="3.40.50.200">
    <property type="entry name" value="Peptidase S8/S53 domain"/>
    <property type="match status" value="1"/>
</dbReference>
<dbReference type="InterPro" id="IPR007280">
    <property type="entry name" value="Peptidase_C_arc/bac"/>
</dbReference>
<evidence type="ECO:0000256" key="3">
    <source>
        <dbReference type="ARBA" id="ARBA00022801"/>
    </source>
</evidence>
<evidence type="ECO:0000313" key="8">
    <source>
        <dbReference type="EMBL" id="KKK74032.1"/>
    </source>
</evidence>
<dbReference type="SUPFAM" id="SSF52743">
    <property type="entry name" value="Subtilisin-like"/>
    <property type="match status" value="1"/>
</dbReference>
<feature type="non-terminal residue" evidence="8">
    <location>
        <position position="389"/>
    </location>
</feature>
<dbReference type="PANTHER" id="PTHR43806">
    <property type="entry name" value="PEPTIDASE S8"/>
    <property type="match status" value="1"/>
</dbReference>
<name>A0A0F8XY56_9ZZZZ</name>
<dbReference type="InterPro" id="IPR050131">
    <property type="entry name" value="Peptidase_S8_subtilisin-like"/>
</dbReference>
<evidence type="ECO:0008006" key="9">
    <source>
        <dbReference type="Google" id="ProtNLM"/>
    </source>
</evidence>
<sequence>DPSHDSAGFWSCGPKPAGGFYLACFSSRGPTLDGRTKPDIAAPGVLVKAAAGGTTNDYTNKSGTSMASPFVAGTAALMVQADPTLTPSQVKSIITSTAVDWGPSGKDIDYGAGRLDAYEAIRTAAGAAGTNIAVPNHQFLSAELEAAGQAGDTDTFTIEVTDPTKPIAITLVMATWTSNGDIDFDMELLDKDGTRVGLSETASRQETIGITTPSNGPYTLRVYAFSGSGFDSEGGPYFFDTSLGGTVSAANEPPTADDQPVSTDEETNLTITPTGSDPNGDPLTFIITSLPANGSLGDGPLDTDPLIASIPHTLASDQARYQPNPDFNGPDSFTFKTNDGTVDSNTATVSITVNPVNDAPVVDTGPDQETAVGQAFNLTATYTDPDVGD</sequence>
<evidence type="ECO:0000256" key="5">
    <source>
        <dbReference type="SAM" id="MobiDB-lite"/>
    </source>
</evidence>
<dbReference type="InterPro" id="IPR000209">
    <property type="entry name" value="Peptidase_S8/S53_dom"/>
</dbReference>
<feature type="region of interest" description="Disordered" evidence="5">
    <location>
        <begin position="246"/>
        <end position="280"/>
    </location>
</feature>
<dbReference type="GO" id="GO:0006508">
    <property type="term" value="P:proteolysis"/>
    <property type="evidence" value="ECO:0007669"/>
    <property type="project" value="UniProtKB-KW"/>
</dbReference>
<keyword evidence="3" id="KW-0378">Hydrolase</keyword>
<dbReference type="AlphaFoldDB" id="A0A0F8XY56"/>
<feature type="non-terminal residue" evidence="8">
    <location>
        <position position="1"/>
    </location>
</feature>
<evidence type="ECO:0000256" key="4">
    <source>
        <dbReference type="ARBA" id="ARBA00022825"/>
    </source>
</evidence>
<evidence type="ECO:0000259" key="7">
    <source>
        <dbReference type="Pfam" id="PF04151"/>
    </source>
</evidence>
<dbReference type="Pfam" id="PF17963">
    <property type="entry name" value="Big_9"/>
    <property type="match status" value="1"/>
</dbReference>
<dbReference type="GO" id="GO:0004252">
    <property type="term" value="F:serine-type endopeptidase activity"/>
    <property type="evidence" value="ECO:0007669"/>
    <property type="project" value="InterPro"/>
</dbReference>
<reference evidence="8" key="1">
    <citation type="journal article" date="2015" name="Nature">
        <title>Complex archaea that bridge the gap between prokaryotes and eukaryotes.</title>
        <authorList>
            <person name="Spang A."/>
            <person name="Saw J.H."/>
            <person name="Jorgensen S.L."/>
            <person name="Zaremba-Niedzwiedzka K."/>
            <person name="Martijn J."/>
            <person name="Lind A.E."/>
            <person name="van Eijk R."/>
            <person name="Schleper C."/>
            <person name="Guy L."/>
            <person name="Ettema T.J."/>
        </authorList>
    </citation>
    <scope>NUCLEOTIDE SEQUENCE</scope>
</reference>
<dbReference type="InterPro" id="IPR036852">
    <property type="entry name" value="Peptidase_S8/S53_dom_sf"/>
</dbReference>
<evidence type="ECO:0000259" key="6">
    <source>
        <dbReference type="Pfam" id="PF00082"/>
    </source>
</evidence>
<organism evidence="8">
    <name type="scientific">marine sediment metagenome</name>
    <dbReference type="NCBI Taxonomy" id="412755"/>
    <lineage>
        <taxon>unclassified sequences</taxon>
        <taxon>metagenomes</taxon>
        <taxon>ecological metagenomes</taxon>
    </lineage>
</organism>
<proteinExistence type="inferred from homology"/>
<evidence type="ECO:0000256" key="1">
    <source>
        <dbReference type="ARBA" id="ARBA00011073"/>
    </source>
</evidence>
<comment type="caution">
    <text evidence="8">The sequence shown here is derived from an EMBL/GenBank/DDBJ whole genome shotgun (WGS) entry which is preliminary data.</text>
</comment>
<dbReference type="EMBL" id="LAZR01056511">
    <property type="protein sequence ID" value="KKK74032.1"/>
    <property type="molecule type" value="Genomic_DNA"/>
</dbReference>
<evidence type="ECO:0000256" key="2">
    <source>
        <dbReference type="ARBA" id="ARBA00022670"/>
    </source>
</evidence>